<dbReference type="GO" id="GO:0016477">
    <property type="term" value="P:cell migration"/>
    <property type="evidence" value="ECO:0007669"/>
    <property type="project" value="TreeGrafter"/>
</dbReference>
<evidence type="ECO:0000256" key="7">
    <source>
        <dbReference type="ARBA" id="ARBA00022869"/>
    </source>
</evidence>
<dbReference type="PROSITE" id="PS51117">
    <property type="entry name" value="LAMININ_NTER"/>
    <property type="match status" value="1"/>
</dbReference>
<dbReference type="GO" id="GO:0009887">
    <property type="term" value="P:animal organ morphogenesis"/>
    <property type="evidence" value="ECO:0007669"/>
    <property type="project" value="TreeGrafter"/>
</dbReference>
<feature type="disulfide bond" evidence="20">
    <location>
        <begin position="494"/>
        <end position="506"/>
    </location>
</feature>
<dbReference type="FunFam" id="2.10.25.10:FF:000166">
    <property type="entry name" value="laminin subunit gamma-1"/>
    <property type="match status" value="1"/>
</dbReference>
<evidence type="ECO:0000256" key="9">
    <source>
        <dbReference type="ARBA" id="ARBA00023054"/>
    </source>
</evidence>
<feature type="disulfide bond" evidence="20">
    <location>
        <begin position="413"/>
        <end position="422"/>
    </location>
</feature>
<dbReference type="SUPFAM" id="SSF57196">
    <property type="entry name" value="EGF/Laminin"/>
    <property type="match status" value="5"/>
</dbReference>
<feature type="domain" description="Laminin N-terminal" evidence="23">
    <location>
        <begin position="1"/>
        <end position="209"/>
    </location>
</feature>
<gene>
    <name evidence="24" type="ORF">E2I00_003096</name>
</gene>
<evidence type="ECO:0000256" key="14">
    <source>
        <dbReference type="ARBA" id="ARBA00071081"/>
    </source>
</evidence>
<dbReference type="Pfam" id="PF00055">
    <property type="entry name" value="Laminin_N"/>
    <property type="match status" value="1"/>
</dbReference>
<dbReference type="GO" id="GO:0070831">
    <property type="term" value="P:basement membrane assembly"/>
    <property type="evidence" value="ECO:0007669"/>
    <property type="project" value="TreeGrafter"/>
</dbReference>
<evidence type="ECO:0000256" key="6">
    <source>
        <dbReference type="ARBA" id="ARBA00022737"/>
    </source>
</evidence>
<evidence type="ECO:0000256" key="17">
    <source>
        <dbReference type="ARBA" id="ARBA00077414"/>
    </source>
</evidence>
<dbReference type="PRINTS" id="PR00011">
    <property type="entry name" value="EGFLAMININ"/>
</dbReference>
<dbReference type="PANTHER" id="PTHR10574:SF268">
    <property type="entry name" value="LAMININ SUBUNIT BETA-3"/>
    <property type="match status" value="1"/>
</dbReference>
<feature type="disulfide bond" evidence="20">
    <location>
        <begin position="306"/>
        <end position="315"/>
    </location>
</feature>
<dbReference type="PROSITE" id="PS50027">
    <property type="entry name" value="EGF_LAM_2"/>
    <property type="match status" value="6"/>
</dbReference>
<dbReference type="FunFam" id="2.10.25.10:FF:000034">
    <property type="entry name" value="Laminin subunit alpha 3"/>
    <property type="match status" value="1"/>
</dbReference>
<dbReference type="CDD" id="cd00055">
    <property type="entry name" value="EGF_Lam"/>
    <property type="match status" value="6"/>
</dbReference>
<feature type="non-terminal residue" evidence="24">
    <location>
        <position position="1"/>
    </location>
</feature>
<feature type="domain" description="Laminin EGF-like" evidence="22">
    <location>
        <begin position="494"/>
        <end position="540"/>
    </location>
</feature>
<dbReference type="Pfam" id="PF23219">
    <property type="entry name" value="LAMB1"/>
    <property type="match status" value="1"/>
</dbReference>
<dbReference type="Proteomes" id="UP000437017">
    <property type="component" value="Unassembled WGS sequence"/>
</dbReference>
<keyword evidence="3" id="KW-0964">Secreted</keyword>
<evidence type="ECO:0000256" key="16">
    <source>
        <dbReference type="ARBA" id="ARBA00076643"/>
    </source>
</evidence>
<comment type="caution">
    <text evidence="24">The sequence shown here is derived from an EMBL/GenBank/DDBJ whole genome shotgun (WGS) entry which is preliminary data.</text>
</comment>
<dbReference type="FunFam" id="2.60.120.260:FF:000073">
    <property type="entry name" value="Laminin subunit beta 3"/>
    <property type="match status" value="1"/>
</dbReference>
<dbReference type="GO" id="GO:0009888">
    <property type="term" value="P:tissue development"/>
    <property type="evidence" value="ECO:0007669"/>
    <property type="project" value="TreeGrafter"/>
</dbReference>
<dbReference type="InterPro" id="IPR056558">
    <property type="entry name" value="LAMB1-4_helical"/>
</dbReference>
<dbReference type="Pfam" id="PF24973">
    <property type="entry name" value="EGF_LMN_ATRN"/>
    <property type="match status" value="1"/>
</dbReference>
<dbReference type="OrthoDB" id="8545473at2759"/>
<evidence type="ECO:0000256" key="8">
    <source>
        <dbReference type="ARBA" id="ARBA00022889"/>
    </source>
</evidence>
<evidence type="ECO:0000256" key="20">
    <source>
        <dbReference type="PROSITE-ProRule" id="PRU00460"/>
    </source>
</evidence>
<dbReference type="Gene3D" id="2.170.300.10">
    <property type="entry name" value="Tie2 ligand-binding domain superfamily"/>
    <property type="match status" value="1"/>
</dbReference>
<proteinExistence type="predicted"/>
<dbReference type="FunFam" id="2.10.25.10:FF:000084">
    <property type="entry name" value="Laminin subunit alpha 3"/>
    <property type="match status" value="1"/>
</dbReference>
<keyword evidence="7" id="KW-0084">Basement membrane</keyword>
<feature type="coiled-coil region" evidence="21">
    <location>
        <begin position="799"/>
        <end position="833"/>
    </location>
</feature>
<evidence type="ECO:0000313" key="24">
    <source>
        <dbReference type="EMBL" id="KAB0392921.1"/>
    </source>
</evidence>
<evidence type="ECO:0000256" key="2">
    <source>
        <dbReference type="ARBA" id="ARBA00004302"/>
    </source>
</evidence>
<evidence type="ECO:0000256" key="21">
    <source>
        <dbReference type="SAM" id="Coils"/>
    </source>
</evidence>
<evidence type="ECO:0000256" key="1">
    <source>
        <dbReference type="ARBA" id="ARBA00002418"/>
    </source>
</evidence>
<feature type="disulfide bond" evidence="20">
    <location>
        <begin position="462"/>
        <end position="471"/>
    </location>
</feature>
<evidence type="ECO:0000256" key="3">
    <source>
        <dbReference type="ARBA" id="ARBA00022525"/>
    </source>
</evidence>
<feature type="domain" description="Laminin EGF-like" evidence="22">
    <location>
        <begin position="210"/>
        <end position="275"/>
    </location>
</feature>
<dbReference type="FunFam" id="2.170.300.10:FF:000001">
    <property type="entry name" value="Laminin subunit beta-1"/>
    <property type="match status" value="1"/>
</dbReference>
<dbReference type="FunFam" id="2.10.25.10:FF:000101">
    <property type="entry name" value="Laminin subunit beta 1"/>
    <property type="match status" value="1"/>
</dbReference>
<keyword evidence="12 20" id="KW-0424">Laminin EGF-like domain</keyword>
<feature type="disulfide bond" evidence="20">
    <location>
        <begin position="443"/>
        <end position="460"/>
    </location>
</feature>
<evidence type="ECO:0000259" key="23">
    <source>
        <dbReference type="PROSITE" id="PS51117"/>
    </source>
</evidence>
<dbReference type="GO" id="GO:0007411">
    <property type="term" value="P:axon guidance"/>
    <property type="evidence" value="ECO:0007669"/>
    <property type="project" value="TreeGrafter"/>
</dbReference>
<keyword evidence="6" id="KW-0677">Repeat</keyword>
<evidence type="ECO:0000256" key="11">
    <source>
        <dbReference type="ARBA" id="ARBA00023180"/>
    </source>
</evidence>
<keyword evidence="25" id="KW-1185">Reference proteome</keyword>
<feature type="disulfide bond" evidence="20">
    <location>
        <begin position="515"/>
        <end position="524"/>
    </location>
</feature>
<dbReference type="Gene3D" id="2.60.120.260">
    <property type="entry name" value="Galactose-binding domain-like"/>
    <property type="match status" value="1"/>
</dbReference>
<dbReference type="PROSITE" id="PS01248">
    <property type="entry name" value="EGF_LAM_1"/>
    <property type="match status" value="2"/>
</dbReference>
<reference evidence="24 25" key="1">
    <citation type="journal article" date="2019" name="PLoS ONE">
        <title>Genomic analyses reveal an absence of contemporary introgressive admixture between fin whales and blue whales, despite known hybrids.</title>
        <authorList>
            <person name="Westbury M.V."/>
            <person name="Petersen B."/>
            <person name="Lorenzen E.D."/>
        </authorList>
    </citation>
    <scope>NUCLEOTIDE SEQUENCE [LARGE SCALE GENOMIC DNA]</scope>
    <source>
        <strain evidence="24">FinWhale-01</strain>
    </source>
</reference>
<evidence type="ECO:0000256" key="12">
    <source>
        <dbReference type="ARBA" id="ARBA00023292"/>
    </source>
</evidence>
<dbReference type="GO" id="GO:0034446">
    <property type="term" value="P:substrate adhesion-dependent cell spreading"/>
    <property type="evidence" value="ECO:0007669"/>
    <property type="project" value="TreeGrafter"/>
</dbReference>
<feature type="domain" description="Laminin EGF-like" evidence="22">
    <location>
        <begin position="276"/>
        <end position="338"/>
    </location>
</feature>
<dbReference type="FunFam" id="2.10.25.10:FF:000440">
    <property type="entry name" value="Laminin subunit beta 3"/>
    <property type="match status" value="1"/>
</dbReference>
<dbReference type="InterPro" id="IPR056863">
    <property type="entry name" value="LMN_ATRN_NET-like_EGF"/>
</dbReference>
<comment type="subcellular location">
    <subcellularLocation>
        <location evidence="2">Secreted</location>
        <location evidence="2">Extracellular space</location>
        <location evidence="2">Extracellular matrix</location>
        <location evidence="2">Basement membrane</location>
    </subcellularLocation>
</comment>
<evidence type="ECO:0000256" key="18">
    <source>
        <dbReference type="ARBA" id="ARBA00081912"/>
    </source>
</evidence>
<name>A0A643BY14_BALPH</name>
<keyword evidence="9 21" id="KW-0175">Coiled coil</keyword>
<keyword evidence="4" id="KW-0272">Extracellular matrix</keyword>
<keyword evidence="8" id="KW-0130">Cell adhesion</keyword>
<dbReference type="AlphaFoldDB" id="A0A643BY14"/>
<evidence type="ECO:0000256" key="19">
    <source>
        <dbReference type="ARBA" id="ARBA00082200"/>
    </source>
</evidence>
<feature type="domain" description="Laminin EGF-like" evidence="22">
    <location>
        <begin position="339"/>
        <end position="390"/>
    </location>
</feature>
<sequence length="1010" mass="111171">DTRGEFSLVPPLSLWHLLVPQWQMKCCKCDSRLPHNYNSHRVENVVSSSGPMRWWQSQNDVSPVSLQLDLDRKFQLQDLMMDFKGPMPAGMLIERSSDFGKTWQVYQYLAADCTSAFPWVRQGQPQSWQDARCRPLPQRPNRRLDGAKVQLNLMDLASGIPATQSQKIQELGEITNLRVNFTRLAPVPQRGYHTPSAYYAVSQLRLQGSCFCHGHADRCAPNSRAPAGPSTAVQVHEVCVCQHNTAGSNCERCAPFYNNRPWKPADDQDPHECQRCDCNGHSETCHFDPAVFAASQGAHGGVCDNCQHHTEGKNCERCQLHYFRNRRPGAPIQETCLPCECDPDGAVPGAPCDPVTGQCVCKEHVQGERCDLCKPGFTGLTYANPQGCHRCDCSILGTRGDMPCDEESGRCLCLPHVVGPKCDQCARYHWKLASGRGCEPCACDLHNSLSPQCHQFTGQCPCQEGFGGLTCSTAAVRQCPDRTYGDAAMGCRACDCDFRGTEGPGCDKASGRCLCRPGSTGPRCDQCQRGYCDRYPVCVACHPCFQTYDAGLRERALRLSSLRNATTSLWPGPGLEDRGLASRMLDTKNKLEQIQAILGGASVTEQEVAQVANAIVSVRQTLQGLQVDLPLEEETLSLPGDLENLDRSFNRLLVMYQSKREQFEKISSADPSGAFRMLTAAHQRSSQAAQQVADSSRWLLQLRDSRREAERLEQKLGGGGGAGGPQLAALKLEMASLPDLTPTVNKLCGGSREMACTPGACPGELCPRDNGTACGSHCSGALPRAGGAFRTAGQVAEQLRGLNAQLQQTRQMIRAAEEATSQVQSDAQRLEMQVSTSRSQMEEDVTRTRLLIQQVRDFLSDPDTDTATIQEVSEAVLALWLPTDSATVLQKMNEIQAIAARLPNVDLVLSQTKQDIARARRLQAEAEQARCCIQVGGRRRKGWESSGWESSPQLLFLPLLFHLPSDMESELLRGSQAIMLRSADLTGLEKHVEQIRNHINGRVLYYATCK</sequence>
<organism evidence="24 25">
    <name type="scientific">Balaenoptera physalus</name>
    <name type="common">Fin whale</name>
    <name type="synonym">Balaena physalus</name>
    <dbReference type="NCBI Taxonomy" id="9770"/>
    <lineage>
        <taxon>Eukaryota</taxon>
        <taxon>Metazoa</taxon>
        <taxon>Chordata</taxon>
        <taxon>Craniata</taxon>
        <taxon>Vertebrata</taxon>
        <taxon>Euteleostomi</taxon>
        <taxon>Mammalia</taxon>
        <taxon>Eutheria</taxon>
        <taxon>Laurasiatheria</taxon>
        <taxon>Artiodactyla</taxon>
        <taxon>Whippomorpha</taxon>
        <taxon>Cetacea</taxon>
        <taxon>Mysticeti</taxon>
        <taxon>Balaenopteridae</taxon>
        <taxon>Balaenoptera</taxon>
    </lineage>
</organism>
<dbReference type="InterPro" id="IPR008211">
    <property type="entry name" value="Laminin_N"/>
</dbReference>
<feature type="disulfide bond" evidence="20">
    <location>
        <begin position="496"/>
        <end position="513"/>
    </location>
</feature>
<evidence type="ECO:0000256" key="15">
    <source>
        <dbReference type="ARBA" id="ARBA00075207"/>
    </source>
</evidence>
<dbReference type="InterPro" id="IPR050440">
    <property type="entry name" value="Laminin/Netrin_ECM"/>
</dbReference>
<dbReference type="GO" id="GO:0005576">
    <property type="term" value="C:extracellular region"/>
    <property type="evidence" value="ECO:0007669"/>
    <property type="project" value="UniProtKB-ARBA"/>
</dbReference>
<comment type="subunit">
    <text evidence="13">Laminin is a complex glycoprotein, consisting of three different polypeptide chains (alpha, beta, gamma), which are bound to each other by disulfide bonds into a cross-shaped molecule comprising one long and three short arms with globules at each end. Beta-3 is a subunit of laminin-5 (laminin-332 or epiligrin/kalinin/nicein). Interacts with ECM1.</text>
</comment>
<dbReference type="PANTHER" id="PTHR10574">
    <property type="entry name" value="NETRIN/LAMININ-RELATED"/>
    <property type="match status" value="1"/>
</dbReference>
<feature type="disulfide bond" evidence="20">
    <location>
        <begin position="241"/>
        <end position="250"/>
    </location>
</feature>
<feature type="domain" description="Laminin EGF-like" evidence="22">
    <location>
        <begin position="441"/>
        <end position="493"/>
    </location>
</feature>
<dbReference type="SMART" id="SM00180">
    <property type="entry name" value="EGF_Lam"/>
    <property type="match status" value="6"/>
</dbReference>
<keyword evidence="5" id="KW-0732">Signal</keyword>
<feature type="domain" description="Laminin EGF-like" evidence="22">
    <location>
        <begin position="391"/>
        <end position="440"/>
    </location>
</feature>
<evidence type="ECO:0000259" key="22">
    <source>
        <dbReference type="PROSITE" id="PS50027"/>
    </source>
</evidence>
<dbReference type="Pfam" id="PF00053">
    <property type="entry name" value="EGF_laminin"/>
    <property type="match status" value="5"/>
</dbReference>
<evidence type="ECO:0000256" key="5">
    <source>
        <dbReference type="ARBA" id="ARBA00022729"/>
    </source>
</evidence>
<dbReference type="EMBL" id="SGJD01003446">
    <property type="protein sequence ID" value="KAB0392921.1"/>
    <property type="molecule type" value="Genomic_DNA"/>
</dbReference>
<dbReference type="InterPro" id="IPR002049">
    <property type="entry name" value="LE_dom"/>
</dbReference>
<accession>A0A643BY14</accession>
<comment type="caution">
    <text evidence="20">Lacks conserved residue(s) required for the propagation of feature annotation.</text>
</comment>
<feature type="disulfide bond" evidence="20">
    <location>
        <begin position="441"/>
        <end position="453"/>
    </location>
</feature>
<keyword evidence="11" id="KW-0325">Glycoprotein</keyword>
<evidence type="ECO:0000256" key="13">
    <source>
        <dbReference type="ARBA" id="ARBA00062742"/>
    </source>
</evidence>
<protein>
    <recommendedName>
        <fullName evidence="14">Laminin subunit beta-3</fullName>
    </recommendedName>
    <alternativeName>
        <fullName evidence="15">Epiligrin subunit bata</fullName>
    </alternativeName>
    <alternativeName>
        <fullName evidence="19">Kalinin B1 chain</fullName>
    </alternativeName>
    <alternativeName>
        <fullName evidence="16">Kalinin subunit beta</fullName>
    </alternativeName>
    <alternativeName>
        <fullName evidence="18">Laminin-5 subunit beta</fullName>
    </alternativeName>
    <alternativeName>
        <fullName evidence="17">Nicein subunit beta</fullName>
    </alternativeName>
</protein>
<dbReference type="SMART" id="SM00136">
    <property type="entry name" value="LamNT"/>
    <property type="match status" value="1"/>
</dbReference>
<comment type="function">
    <text evidence="1">Binding to cells via a high affinity receptor, laminin is thought to mediate the attachment, migration and organization of cells into tissues during embryonic development by interacting with other extracellular matrix components.</text>
</comment>
<keyword evidence="10 20" id="KW-1015">Disulfide bond</keyword>
<evidence type="ECO:0000256" key="4">
    <source>
        <dbReference type="ARBA" id="ARBA00022530"/>
    </source>
</evidence>
<evidence type="ECO:0000313" key="25">
    <source>
        <dbReference type="Proteomes" id="UP000437017"/>
    </source>
</evidence>
<dbReference type="GO" id="GO:0043256">
    <property type="term" value="C:laminin complex"/>
    <property type="evidence" value="ECO:0007669"/>
    <property type="project" value="TreeGrafter"/>
</dbReference>
<feature type="disulfide bond" evidence="20">
    <location>
        <begin position="361"/>
        <end position="370"/>
    </location>
</feature>
<evidence type="ECO:0000256" key="10">
    <source>
        <dbReference type="ARBA" id="ARBA00023157"/>
    </source>
</evidence>
<dbReference type="Gene3D" id="2.10.25.10">
    <property type="entry name" value="Laminin"/>
    <property type="match status" value="4"/>
</dbReference>